<accession>A0ABU4RGI0</accession>
<proteinExistence type="predicted"/>
<dbReference type="RefSeq" id="WP_230002225.1">
    <property type="nucleotide sequence ID" value="NZ_CP087134.1"/>
</dbReference>
<name>A0ABU4RGI0_9FLAO</name>
<gene>
    <name evidence="3" type="ORF">SGQ83_20255</name>
</gene>
<comment type="caution">
    <text evidence="3">The sequence shown here is derived from an EMBL/GenBank/DDBJ whole genome shotgun (WGS) entry which is preliminary data.</text>
</comment>
<sequence>MLNSPVLDTAIGLVFIYLLYSLLATSVNEAFSTLFGLRARMLKKGIVDSMLSNTERKEWLWFETLKSFFETILEPFKLIVGYKPISKEKLGDKFYEHPVIKNYGYSNRNSIPSYISKENFSTILIEVLKKYYQDHEAAVIAYVKAKKVNVNLKDAPSIIKIYYLVDYLLSPAGQALIANFKTQHTDIDTETLEILQLYLQKSYQNIETFTKQIEDWYDDSMNRIAGWYKKQVQFWLFSIGLVIAICFNVDIIEIAGKISTDKDARDKLVELAIKEADGLKAAGYQQTSTDTAATPKAKLPKDPLVQYKSQIDTIKKQLNGQIKEANNLLAIGWGDYGLKRDSTLVSKEYAGELASITKELKADVTLKVPKDAKNFYAQKALQRLYDDHWIKLKAYYVLEQSTNARKLLGFLLLAFGVCLGAPFWFDLLQKFIKIRGTGKKETSGNGSTNPTPETQPVQVTVNSNINPEAVG</sequence>
<dbReference type="Proteomes" id="UP001273350">
    <property type="component" value="Unassembled WGS sequence"/>
</dbReference>
<feature type="transmembrane region" description="Helical" evidence="2">
    <location>
        <begin position="232"/>
        <end position="252"/>
    </location>
</feature>
<keyword evidence="2" id="KW-0472">Membrane</keyword>
<feature type="transmembrane region" description="Helical" evidence="2">
    <location>
        <begin position="12"/>
        <end position="37"/>
    </location>
</feature>
<evidence type="ECO:0000313" key="3">
    <source>
        <dbReference type="EMBL" id="MDX6191699.1"/>
    </source>
</evidence>
<feature type="region of interest" description="Disordered" evidence="1">
    <location>
        <begin position="439"/>
        <end position="471"/>
    </location>
</feature>
<reference evidence="3 4" key="1">
    <citation type="submission" date="2023-11" db="EMBL/GenBank/DDBJ databases">
        <title>Unpublished Manusciprt.</title>
        <authorList>
            <person name="Saticioglu I.B."/>
            <person name="Ay H."/>
            <person name="Ajmi N."/>
            <person name="Altun S."/>
            <person name="Duman M."/>
        </authorList>
    </citation>
    <scope>NUCLEOTIDE SEQUENCE [LARGE SCALE GENOMIC DNA]</scope>
    <source>
        <strain evidence="3 4">Fl-318</strain>
    </source>
</reference>
<keyword evidence="4" id="KW-1185">Reference proteome</keyword>
<keyword evidence="2" id="KW-0812">Transmembrane</keyword>
<keyword evidence="2" id="KW-1133">Transmembrane helix</keyword>
<evidence type="ECO:0008006" key="5">
    <source>
        <dbReference type="Google" id="ProtNLM"/>
    </source>
</evidence>
<evidence type="ECO:0000256" key="1">
    <source>
        <dbReference type="SAM" id="MobiDB-lite"/>
    </source>
</evidence>
<feature type="compositionally biased region" description="Polar residues" evidence="1">
    <location>
        <begin position="443"/>
        <end position="471"/>
    </location>
</feature>
<feature type="transmembrane region" description="Helical" evidence="2">
    <location>
        <begin position="407"/>
        <end position="425"/>
    </location>
</feature>
<dbReference type="EMBL" id="JAWXVI010000011">
    <property type="protein sequence ID" value="MDX6191699.1"/>
    <property type="molecule type" value="Genomic_DNA"/>
</dbReference>
<evidence type="ECO:0000313" key="4">
    <source>
        <dbReference type="Proteomes" id="UP001273350"/>
    </source>
</evidence>
<organism evidence="3 4">
    <name type="scientific">Flavobacterium cupriresistens</name>
    <dbReference type="NCBI Taxonomy" id="2893885"/>
    <lineage>
        <taxon>Bacteria</taxon>
        <taxon>Pseudomonadati</taxon>
        <taxon>Bacteroidota</taxon>
        <taxon>Flavobacteriia</taxon>
        <taxon>Flavobacteriales</taxon>
        <taxon>Flavobacteriaceae</taxon>
        <taxon>Flavobacterium</taxon>
    </lineage>
</organism>
<evidence type="ECO:0000256" key="2">
    <source>
        <dbReference type="SAM" id="Phobius"/>
    </source>
</evidence>
<protein>
    <recommendedName>
        <fullName evidence="5">DUF4349 domain-containing protein</fullName>
    </recommendedName>
</protein>